<evidence type="ECO:0000313" key="2">
    <source>
        <dbReference type="Proteomes" id="UP001190700"/>
    </source>
</evidence>
<dbReference type="AlphaFoldDB" id="A0AAE0GSU6"/>
<gene>
    <name evidence="1" type="ORF">CYMTET_8894</name>
</gene>
<organism evidence="1 2">
    <name type="scientific">Cymbomonas tetramitiformis</name>
    <dbReference type="NCBI Taxonomy" id="36881"/>
    <lineage>
        <taxon>Eukaryota</taxon>
        <taxon>Viridiplantae</taxon>
        <taxon>Chlorophyta</taxon>
        <taxon>Pyramimonadophyceae</taxon>
        <taxon>Pyramimonadales</taxon>
        <taxon>Pyramimonadaceae</taxon>
        <taxon>Cymbomonas</taxon>
    </lineage>
</organism>
<reference evidence="1 2" key="1">
    <citation type="journal article" date="2015" name="Genome Biol. Evol.">
        <title>Comparative Genomics of a Bacterivorous Green Alga Reveals Evolutionary Causalities and Consequences of Phago-Mixotrophic Mode of Nutrition.</title>
        <authorList>
            <person name="Burns J.A."/>
            <person name="Paasch A."/>
            <person name="Narechania A."/>
            <person name="Kim E."/>
        </authorList>
    </citation>
    <scope>NUCLEOTIDE SEQUENCE [LARGE SCALE GENOMIC DNA]</scope>
    <source>
        <strain evidence="1 2">PLY_AMNH</strain>
    </source>
</reference>
<proteinExistence type="predicted"/>
<name>A0AAE0GSU6_9CHLO</name>
<evidence type="ECO:0000313" key="1">
    <source>
        <dbReference type="EMBL" id="KAK3283403.1"/>
    </source>
</evidence>
<keyword evidence="2" id="KW-1185">Reference proteome</keyword>
<accession>A0AAE0GSU6</accession>
<protein>
    <submittedName>
        <fullName evidence="1">Uncharacterized protein</fullName>
    </submittedName>
</protein>
<dbReference type="EMBL" id="LGRX02002798">
    <property type="protein sequence ID" value="KAK3283403.1"/>
    <property type="molecule type" value="Genomic_DNA"/>
</dbReference>
<dbReference type="Proteomes" id="UP001190700">
    <property type="component" value="Unassembled WGS sequence"/>
</dbReference>
<sequence length="95" mass="10803">MDSGAEDALDSDDETALHDAGLEEPAQPCWIPEGMCAVLEPPTLDKKFVKSIILFKWFHVGWQLGRVRKKLPTNKDNFNFQVFYPCEGRIAKHTL</sequence>
<comment type="caution">
    <text evidence="1">The sequence shown here is derived from an EMBL/GenBank/DDBJ whole genome shotgun (WGS) entry which is preliminary data.</text>
</comment>